<dbReference type="Proteomes" id="UP001642484">
    <property type="component" value="Unassembled WGS sequence"/>
</dbReference>
<dbReference type="EMBL" id="CAXAMN010002379">
    <property type="protein sequence ID" value="CAK8999394.1"/>
    <property type="molecule type" value="Genomic_DNA"/>
</dbReference>
<dbReference type="SUPFAM" id="SSF53335">
    <property type="entry name" value="S-adenosyl-L-methionine-dependent methyltransferases"/>
    <property type="match status" value="1"/>
</dbReference>
<name>A0ABP0IDD3_9DINO</name>
<evidence type="ECO:0000256" key="5">
    <source>
        <dbReference type="ARBA" id="ARBA00022691"/>
    </source>
</evidence>
<gene>
    <name evidence="8" type="ORF">CCMP2556_LOCUS5641</name>
</gene>
<dbReference type="Pfam" id="PF01728">
    <property type="entry name" value="FtsJ"/>
    <property type="match status" value="2"/>
</dbReference>
<comment type="similarity">
    <text evidence="1">Belongs to the class I-like SAM-binding methyltransferase superfamily. RNA methyltransferase RlmE family.</text>
</comment>
<evidence type="ECO:0000256" key="3">
    <source>
        <dbReference type="ARBA" id="ARBA00022603"/>
    </source>
</evidence>
<dbReference type="InterPro" id="IPR029063">
    <property type="entry name" value="SAM-dependent_MTases_sf"/>
</dbReference>
<evidence type="ECO:0000259" key="7">
    <source>
        <dbReference type="Pfam" id="PF01728"/>
    </source>
</evidence>
<organism evidence="8 9">
    <name type="scientific">Durusdinium trenchii</name>
    <dbReference type="NCBI Taxonomy" id="1381693"/>
    <lineage>
        <taxon>Eukaryota</taxon>
        <taxon>Sar</taxon>
        <taxon>Alveolata</taxon>
        <taxon>Dinophyceae</taxon>
        <taxon>Suessiales</taxon>
        <taxon>Symbiodiniaceae</taxon>
        <taxon>Durusdinium</taxon>
    </lineage>
</organism>
<dbReference type="PANTHER" id="PTHR10920:SF18">
    <property type="entry name" value="RRNA METHYLTRANSFERASE 2, MITOCHONDRIAL"/>
    <property type="match status" value="1"/>
</dbReference>
<dbReference type="PANTHER" id="PTHR10920">
    <property type="entry name" value="RIBOSOMAL RNA METHYLTRANSFERASE"/>
    <property type="match status" value="1"/>
</dbReference>
<dbReference type="InterPro" id="IPR002877">
    <property type="entry name" value="RNA_MeTrfase_FtsJ_dom"/>
</dbReference>
<sequence>RRSVVIDLGCHAGGWSQIILERINREGFVVGVDKVLIEPLENHHFVQGDIQHAATIRKVEELLGGRQANLVLADLVTKVFDGASLENFKVQLAQHFAKVRPAKPKACRKESVELYLVCQGFASE</sequence>
<keyword evidence="5" id="KW-0949">S-adenosyl-L-methionine</keyword>
<evidence type="ECO:0000256" key="1">
    <source>
        <dbReference type="ARBA" id="ARBA00009258"/>
    </source>
</evidence>
<evidence type="ECO:0000313" key="9">
    <source>
        <dbReference type="Proteomes" id="UP001642484"/>
    </source>
</evidence>
<keyword evidence="2" id="KW-0698">rRNA processing</keyword>
<proteinExistence type="inferred from homology"/>
<accession>A0ABP0IDD3</accession>
<keyword evidence="4" id="KW-0808">Transferase</keyword>
<dbReference type="InterPro" id="IPR050082">
    <property type="entry name" value="RNA_methyltr_RlmE"/>
</dbReference>
<comment type="caution">
    <text evidence="8">The sequence shown here is derived from an EMBL/GenBank/DDBJ whole genome shotgun (WGS) entry which is preliminary data.</text>
</comment>
<feature type="domain" description="Ribosomal RNA methyltransferase FtsJ" evidence="7">
    <location>
        <begin position="3"/>
        <end position="75"/>
    </location>
</feature>
<feature type="domain" description="Ribosomal RNA methyltransferase FtsJ" evidence="7">
    <location>
        <begin position="76"/>
        <end position="121"/>
    </location>
</feature>
<evidence type="ECO:0000256" key="4">
    <source>
        <dbReference type="ARBA" id="ARBA00022679"/>
    </source>
</evidence>
<dbReference type="Gene3D" id="3.40.50.150">
    <property type="entry name" value="Vaccinia Virus protein VP39"/>
    <property type="match status" value="2"/>
</dbReference>
<protein>
    <recommendedName>
        <fullName evidence="6">rRNA methyltransferase 2, mitochondrial</fullName>
    </recommendedName>
</protein>
<evidence type="ECO:0000313" key="8">
    <source>
        <dbReference type="EMBL" id="CAK8999394.1"/>
    </source>
</evidence>
<keyword evidence="3" id="KW-0489">Methyltransferase</keyword>
<evidence type="ECO:0000256" key="2">
    <source>
        <dbReference type="ARBA" id="ARBA00022552"/>
    </source>
</evidence>
<feature type="non-terminal residue" evidence="8">
    <location>
        <position position="1"/>
    </location>
</feature>
<keyword evidence="9" id="KW-1185">Reference proteome</keyword>
<reference evidence="8 9" key="1">
    <citation type="submission" date="2024-02" db="EMBL/GenBank/DDBJ databases">
        <authorList>
            <person name="Chen Y."/>
            <person name="Shah S."/>
            <person name="Dougan E. K."/>
            <person name="Thang M."/>
            <person name="Chan C."/>
        </authorList>
    </citation>
    <scope>NUCLEOTIDE SEQUENCE [LARGE SCALE GENOMIC DNA]</scope>
</reference>
<evidence type="ECO:0000256" key="6">
    <source>
        <dbReference type="ARBA" id="ARBA00041184"/>
    </source>
</evidence>